<reference evidence="3 4" key="1">
    <citation type="journal article" date="2011" name="Science">
        <title>The Selaginella genome identifies genetic changes associated with the evolution of vascular plants.</title>
        <authorList>
            <person name="Banks J.A."/>
            <person name="Nishiyama T."/>
            <person name="Hasebe M."/>
            <person name="Bowman J.L."/>
            <person name="Gribskov M."/>
            <person name="dePamphilis C."/>
            <person name="Albert V.A."/>
            <person name="Aono N."/>
            <person name="Aoyama T."/>
            <person name="Ambrose B.A."/>
            <person name="Ashton N.W."/>
            <person name="Axtell M.J."/>
            <person name="Barker E."/>
            <person name="Barker M.S."/>
            <person name="Bennetzen J.L."/>
            <person name="Bonawitz N.D."/>
            <person name="Chapple C."/>
            <person name="Cheng C."/>
            <person name="Correa L.G."/>
            <person name="Dacre M."/>
            <person name="DeBarry J."/>
            <person name="Dreyer I."/>
            <person name="Elias M."/>
            <person name="Engstrom E.M."/>
            <person name="Estelle M."/>
            <person name="Feng L."/>
            <person name="Finet C."/>
            <person name="Floyd S.K."/>
            <person name="Frommer W.B."/>
            <person name="Fujita T."/>
            <person name="Gramzow L."/>
            <person name="Gutensohn M."/>
            <person name="Harholt J."/>
            <person name="Hattori M."/>
            <person name="Heyl A."/>
            <person name="Hirai T."/>
            <person name="Hiwatashi Y."/>
            <person name="Ishikawa M."/>
            <person name="Iwata M."/>
            <person name="Karol K.G."/>
            <person name="Koehler B."/>
            <person name="Kolukisaoglu U."/>
            <person name="Kubo M."/>
            <person name="Kurata T."/>
            <person name="Lalonde S."/>
            <person name="Li K."/>
            <person name="Li Y."/>
            <person name="Litt A."/>
            <person name="Lyons E."/>
            <person name="Manning G."/>
            <person name="Maruyama T."/>
            <person name="Michael T.P."/>
            <person name="Mikami K."/>
            <person name="Miyazaki S."/>
            <person name="Morinaga S."/>
            <person name="Murata T."/>
            <person name="Mueller-Roeber B."/>
            <person name="Nelson D.R."/>
            <person name="Obara M."/>
            <person name="Oguri Y."/>
            <person name="Olmstead R.G."/>
            <person name="Onodera N."/>
            <person name="Petersen B.L."/>
            <person name="Pils B."/>
            <person name="Prigge M."/>
            <person name="Rensing S.A."/>
            <person name="Riano-Pachon D.M."/>
            <person name="Roberts A.W."/>
            <person name="Sato Y."/>
            <person name="Scheller H.V."/>
            <person name="Schulz B."/>
            <person name="Schulz C."/>
            <person name="Shakirov E.V."/>
            <person name="Shibagaki N."/>
            <person name="Shinohara N."/>
            <person name="Shippen D.E."/>
            <person name="Soerensen I."/>
            <person name="Sotooka R."/>
            <person name="Sugimoto N."/>
            <person name="Sugita M."/>
            <person name="Sumikawa N."/>
            <person name="Tanurdzic M."/>
            <person name="Theissen G."/>
            <person name="Ulvskov P."/>
            <person name="Wakazuki S."/>
            <person name="Weng J.K."/>
            <person name="Willats W.W."/>
            <person name="Wipf D."/>
            <person name="Wolf P.G."/>
            <person name="Yang L."/>
            <person name="Zimmer A.D."/>
            <person name="Zhu Q."/>
            <person name="Mitros T."/>
            <person name="Hellsten U."/>
            <person name="Loque D."/>
            <person name="Otillar R."/>
            <person name="Salamov A."/>
            <person name="Schmutz J."/>
            <person name="Shapiro H."/>
            <person name="Lindquist E."/>
            <person name="Lucas S."/>
            <person name="Rokhsar D."/>
            <person name="Grigoriev I.V."/>
        </authorList>
    </citation>
    <scope>NUCLEOTIDE SEQUENCE [LARGE SCALE GENOMIC DNA]</scope>
</reference>
<evidence type="ECO:0000313" key="4">
    <source>
        <dbReference type="Proteomes" id="UP000001514"/>
    </source>
</evidence>
<protein>
    <submittedName>
        <fullName evidence="3">Uncharacterized protein</fullName>
    </submittedName>
</protein>
<keyword evidence="1" id="KW-0175">Coiled coil</keyword>
<dbReference type="HOGENOM" id="CLU_281664_0_0_1"/>
<dbReference type="Proteomes" id="UP000001514">
    <property type="component" value="Unassembled WGS sequence"/>
</dbReference>
<keyword evidence="4" id="KW-1185">Reference proteome</keyword>
<dbReference type="Gramene" id="EFJ12975">
    <property type="protein sequence ID" value="EFJ12975"/>
    <property type="gene ID" value="SELMODRAFT_446402"/>
</dbReference>
<gene>
    <name evidence="3" type="ORF">SELMODRAFT_446402</name>
</gene>
<evidence type="ECO:0000313" key="3">
    <source>
        <dbReference type="EMBL" id="EFJ12975.1"/>
    </source>
</evidence>
<name>D8SR35_SELML</name>
<feature type="compositionally biased region" description="Basic and acidic residues" evidence="2">
    <location>
        <begin position="566"/>
        <end position="589"/>
    </location>
</feature>
<dbReference type="EMBL" id="GL377635">
    <property type="protein sequence ID" value="EFJ12975.1"/>
    <property type="molecule type" value="Genomic_DNA"/>
</dbReference>
<proteinExistence type="predicted"/>
<feature type="region of interest" description="Disordered" evidence="2">
    <location>
        <begin position="219"/>
        <end position="247"/>
    </location>
</feature>
<accession>D8SR35</accession>
<dbReference type="KEGG" id="smo:SELMODRAFT_446402"/>
<feature type="coiled-coil region" evidence="1">
    <location>
        <begin position="989"/>
        <end position="1086"/>
    </location>
</feature>
<dbReference type="InParanoid" id="D8SR35"/>
<feature type="compositionally biased region" description="Basic and acidic residues" evidence="2">
    <location>
        <begin position="313"/>
        <end position="364"/>
    </location>
</feature>
<feature type="region of interest" description="Disordered" evidence="2">
    <location>
        <begin position="560"/>
        <end position="596"/>
    </location>
</feature>
<feature type="coiled-coil region" evidence="1">
    <location>
        <begin position="852"/>
        <end position="879"/>
    </location>
</feature>
<feature type="coiled-coil region" evidence="1">
    <location>
        <begin position="1232"/>
        <end position="1315"/>
    </location>
</feature>
<organism evidence="4">
    <name type="scientific">Selaginella moellendorffii</name>
    <name type="common">Spikemoss</name>
    <dbReference type="NCBI Taxonomy" id="88036"/>
    <lineage>
        <taxon>Eukaryota</taxon>
        <taxon>Viridiplantae</taxon>
        <taxon>Streptophyta</taxon>
        <taxon>Embryophyta</taxon>
        <taxon>Tracheophyta</taxon>
        <taxon>Lycopodiopsida</taxon>
        <taxon>Selaginellales</taxon>
        <taxon>Selaginellaceae</taxon>
        <taxon>Selaginella</taxon>
    </lineage>
</organism>
<feature type="region of interest" description="Disordered" evidence="2">
    <location>
        <begin position="313"/>
        <end position="371"/>
    </location>
</feature>
<evidence type="ECO:0000256" key="2">
    <source>
        <dbReference type="SAM" id="MobiDB-lite"/>
    </source>
</evidence>
<evidence type="ECO:0000256" key="1">
    <source>
        <dbReference type="SAM" id="Coils"/>
    </source>
</evidence>
<sequence>MEALNGVKKRHFRVEGFQWPFSRVAMEWRPGAGTAKRKKISSDINVATPPPPPLLPHPSSLLSLRQLNHSPPPHDPNFLRALQANALRTMSVNGKGFLSNPWSNRAAWSRVQSTLGSKKDHGGDLMNKKRQLELWDLAGFSREKLKLLNEIEVLIDSEENALNMEASAKAAEGRLRSLLDICVCSQCQENIENRIALQSVRTKGLDDGKVISARTNVATAKQEDQTAPALEGPKTTKLPESLEKEREKERRFFLGNVKEAMERDRVALDNFLQKQRLKHEVSKQKLGEVKGSFLGKYLSFLDNSLDDALQKDDLSDKHDQDSEGLEDPSKLRKDQTPELERSSEKSDDRTEESITTREAGRKPADVSLSTDAKKLHETIHKLLDKNKQLQEMLSGRQNSHDHQRQNVNGLEHITKLEISCSCKSPWEMRPPRIFNFTRKTTSRVLQTSGELDIGSLEETAGTRTGYEGFPQGYSYLYVSPAFETENVDPNTQTRNEDRSASKHVVTNPVKLHKLKQEQEVTHSQEQNFCPKFKLSSLPALCSSFTQTTCDSRGLKQLDLQQPKVRPQLEESKAKTDEHSLVERQDKAVDAGDSSDETDVSSAMLIDVIRNWRMQALVPKDLLENKDSCTQTAVSLTEVGQITEGKPVVEKFTQGDALLELSLLCQEEENKLKALEELDVKDSHNNLSETTENFSGDELIEVTTQLSESVEGVARDRSTEQLEAAFKRKKGSLANAVTLVQEEELENIVRMMSSKLVESQDRVDALEKSLAEKNFKVEEMLEVLKTFQAEESQDSCKRIAALEQALAEKSFSMDQMSRALATANSYAEQLRKDFEEAFDDTLRKELATSQDTISNLVEEAAEKDVKLEEMKLEMEAIQNLKSASDVSRTGLEAKVSEERHNAREAYASLESVKSELSNCQAKARTMEEAVAQRNATVQRLALQLKEMENSQSVFEKSQAMLTRQLEGARNSVKEMVQILGTERLSNTEKYVSLEEALNAKSTKIKELELKAQEMQKLKSAMELEMKNATENAKSLHATLSTVKRDLSRADHKTVAMEQSLAAKDAKLQQLQDQVVALEFENFQLRGQSRAAEKQSSDHKRQFEDLVAINEELLSFSQGKENELLACRKKMAGLQQKLSQKSVECSSLMKEIEALQLDSGQTQAVLMRERFRAMKQSLADSEYEVRQRDEAIERLSKSLASAVETEDALLQEAEQLSLLLKTSQFKEHELTDRSGQLRAEKQSLEESVRGLERKLVLVRVEVAELNAQNSALTKASEDKAKEIAQLRREVEQARGKCQILEEDLLEKEGQIAILKESFADDTTAWLKSCT</sequence>